<keyword evidence="8" id="KW-0067">ATP-binding</keyword>
<keyword evidence="9" id="KW-0460">Magnesium</keyword>
<keyword evidence="6" id="KW-0479">Metal-binding</keyword>
<dbReference type="EMBL" id="AP018150">
    <property type="protein sequence ID" value="BBE10328.1"/>
    <property type="molecule type" value="Genomic_DNA"/>
</dbReference>
<dbReference type="Pfam" id="PF02367">
    <property type="entry name" value="TsaE"/>
    <property type="match status" value="1"/>
</dbReference>
<evidence type="ECO:0000256" key="3">
    <source>
        <dbReference type="ARBA" id="ARBA00019010"/>
    </source>
</evidence>
<keyword evidence="12" id="KW-1185">Reference proteome</keyword>
<dbReference type="AlphaFoldDB" id="A0A2Z6EY80"/>
<evidence type="ECO:0000256" key="7">
    <source>
        <dbReference type="ARBA" id="ARBA00022741"/>
    </source>
</evidence>
<dbReference type="GO" id="GO:0046872">
    <property type="term" value="F:metal ion binding"/>
    <property type="evidence" value="ECO:0007669"/>
    <property type="project" value="UniProtKB-KW"/>
</dbReference>
<dbReference type="KEGG" id="mcys:MCB1EB_2167"/>
<evidence type="ECO:0000256" key="2">
    <source>
        <dbReference type="ARBA" id="ARBA00007599"/>
    </source>
</evidence>
<dbReference type="InterPro" id="IPR027417">
    <property type="entry name" value="P-loop_NTPase"/>
</dbReference>
<dbReference type="SUPFAM" id="SSF52540">
    <property type="entry name" value="P-loop containing nucleoside triphosphate hydrolases"/>
    <property type="match status" value="1"/>
</dbReference>
<comment type="subcellular location">
    <subcellularLocation>
        <location evidence="1">Cytoplasm</location>
    </subcellularLocation>
</comment>
<gene>
    <name evidence="11" type="ORF">MCB1EB_2167</name>
</gene>
<dbReference type="GO" id="GO:0005524">
    <property type="term" value="F:ATP binding"/>
    <property type="evidence" value="ECO:0007669"/>
    <property type="project" value="UniProtKB-KW"/>
</dbReference>
<accession>A0A2Z6EY80</accession>
<keyword evidence="7" id="KW-0547">Nucleotide-binding</keyword>
<dbReference type="GO" id="GO:0002949">
    <property type="term" value="P:tRNA threonylcarbamoyladenosine modification"/>
    <property type="evidence" value="ECO:0007669"/>
    <property type="project" value="InterPro"/>
</dbReference>
<dbReference type="RefSeq" id="WP_045364246.1">
    <property type="nucleotide sequence ID" value="NZ_AP018150.1"/>
</dbReference>
<evidence type="ECO:0000313" key="11">
    <source>
        <dbReference type="EMBL" id="BBE10328.1"/>
    </source>
</evidence>
<keyword evidence="5" id="KW-0819">tRNA processing</keyword>
<evidence type="ECO:0000256" key="4">
    <source>
        <dbReference type="ARBA" id="ARBA00022490"/>
    </source>
</evidence>
<comment type="similarity">
    <text evidence="2">Belongs to the TsaE family.</text>
</comment>
<dbReference type="GO" id="GO:0005737">
    <property type="term" value="C:cytoplasm"/>
    <property type="evidence" value="ECO:0007669"/>
    <property type="project" value="UniProtKB-SubCell"/>
</dbReference>
<keyword evidence="4" id="KW-0963">Cytoplasm</keyword>
<dbReference type="PANTHER" id="PTHR33540">
    <property type="entry name" value="TRNA THREONYLCARBAMOYLADENOSINE BIOSYNTHESIS PROTEIN TSAE"/>
    <property type="match status" value="1"/>
</dbReference>
<evidence type="ECO:0000256" key="6">
    <source>
        <dbReference type="ARBA" id="ARBA00022723"/>
    </source>
</evidence>
<reference evidence="11 12" key="1">
    <citation type="journal article" date="2018" name="Microbes Environ.">
        <title>Comparative Genomic Insights into Endofungal Lifestyles of Two Bacterial Endosymbionts, Mycoavidus cysteinexigens and Burkholderia rhizoxinica.</title>
        <authorList>
            <person name="Sharmin D."/>
            <person name="Guo Y."/>
            <person name="Nishizawa T."/>
            <person name="Ohshima S."/>
            <person name="Sato Y."/>
            <person name="Takashima Y."/>
            <person name="Narisawa K."/>
            <person name="Ohta H."/>
        </authorList>
    </citation>
    <scope>NUCLEOTIDE SEQUENCE [LARGE SCALE GENOMIC DNA]</scope>
    <source>
        <strain evidence="11 12">B1-EB</strain>
    </source>
</reference>
<proteinExistence type="inferred from homology"/>
<protein>
    <recommendedName>
        <fullName evidence="3">tRNA threonylcarbamoyladenosine biosynthesis protein TsaE</fullName>
    </recommendedName>
    <alternativeName>
        <fullName evidence="10">t(6)A37 threonylcarbamoyladenosine biosynthesis protein TsaE</fullName>
    </alternativeName>
</protein>
<organism evidence="11 12">
    <name type="scientific">Mycoavidus cysteinexigens</name>
    <dbReference type="NCBI Taxonomy" id="1553431"/>
    <lineage>
        <taxon>Bacteria</taxon>
        <taxon>Pseudomonadati</taxon>
        <taxon>Pseudomonadota</taxon>
        <taxon>Betaproteobacteria</taxon>
        <taxon>Burkholderiales</taxon>
        <taxon>Burkholderiaceae</taxon>
        <taxon>Mycoavidus</taxon>
    </lineage>
</organism>
<dbReference type="InterPro" id="IPR003442">
    <property type="entry name" value="T6A_TsaE"/>
</dbReference>
<evidence type="ECO:0000256" key="1">
    <source>
        <dbReference type="ARBA" id="ARBA00004496"/>
    </source>
</evidence>
<evidence type="ECO:0000256" key="8">
    <source>
        <dbReference type="ARBA" id="ARBA00022840"/>
    </source>
</evidence>
<evidence type="ECO:0000256" key="10">
    <source>
        <dbReference type="ARBA" id="ARBA00032441"/>
    </source>
</evidence>
<evidence type="ECO:0000313" key="12">
    <source>
        <dbReference type="Proteomes" id="UP000282597"/>
    </source>
</evidence>
<sequence length="186" mass="20702">MRATAVKTVSLLERSFELPDEAATAKFGASFAHALMTLYTTDFPGLQVHLYGELGMGKTALVRATLRALGYTGRVRSPTYTLVEPYTLEVAKLAADSSQIIQSNVDLPLNIFHFDLYRFAHPTEWVDAGFREYFNMRALYLIEWPQQAGDLLGAPDLEFTLELAGAGRRLLIRALSHTGKECLARC</sequence>
<dbReference type="Gene3D" id="3.40.50.300">
    <property type="entry name" value="P-loop containing nucleotide triphosphate hydrolases"/>
    <property type="match status" value="1"/>
</dbReference>
<dbReference type="Proteomes" id="UP000282597">
    <property type="component" value="Chromosome"/>
</dbReference>
<evidence type="ECO:0000256" key="9">
    <source>
        <dbReference type="ARBA" id="ARBA00022842"/>
    </source>
</evidence>
<evidence type="ECO:0000256" key="5">
    <source>
        <dbReference type="ARBA" id="ARBA00022694"/>
    </source>
</evidence>
<dbReference type="PANTHER" id="PTHR33540:SF2">
    <property type="entry name" value="TRNA THREONYLCARBAMOYLADENOSINE BIOSYNTHESIS PROTEIN TSAE"/>
    <property type="match status" value="1"/>
</dbReference>
<name>A0A2Z6EY80_9BURK</name>